<dbReference type="STRING" id="247490.KSU1_C0229"/>
<name>I3IJD0_9BACT</name>
<dbReference type="eggNOG" id="COG0468">
    <property type="taxonomic scope" value="Bacteria"/>
</dbReference>
<keyword evidence="3" id="KW-1185">Reference proteome</keyword>
<protein>
    <submittedName>
        <fullName evidence="2">ATPase</fullName>
    </submittedName>
</protein>
<dbReference type="InterPro" id="IPR027417">
    <property type="entry name" value="P-loop_NTPase"/>
</dbReference>
<dbReference type="Gene3D" id="3.40.50.300">
    <property type="entry name" value="P-loop containing nucleotide triphosphate hydrolases"/>
    <property type="match status" value="1"/>
</dbReference>
<proteinExistence type="predicted"/>
<dbReference type="InterPro" id="IPR003593">
    <property type="entry name" value="AAA+_ATPase"/>
</dbReference>
<feature type="domain" description="AAA+ ATPase" evidence="1">
    <location>
        <begin position="28"/>
        <end position="191"/>
    </location>
</feature>
<comment type="caution">
    <text evidence="2">The sequence shown here is derived from an EMBL/GenBank/DDBJ whole genome shotgun (WGS) entry which is preliminary data.</text>
</comment>
<evidence type="ECO:0000259" key="1">
    <source>
        <dbReference type="SMART" id="SM00382"/>
    </source>
</evidence>
<accession>I3IJD0</accession>
<sequence>MDGWIKKAKENRKKGDESMFKRAQKSLSKARICLCGPAGSGKTYSALRVASGLGNRIAMIDTEHGSGALYSDMLDYDILELQPPFDCTKYINAIKEAENQGYNTIIIDSLSHAWAGEGGLLDFHAKVASGGKDNSYTAWRQVTPLHTALIEAMLQSKCHIIATARSKMEYAIDKDTSGKTIIRKIGMQPVFRDGLEYEFMIFFDLSQEHTATATKDRTSLFDGKYFKITRETGEMIYTWLTSNNDKPVLNLNQTQTPINEQKEAHKLRDLYLPRNKEKLDEKKLKQKAFGDNTEFLKCIEKMKGRVDPDTFNEICKQYEPLDKLYDRAKQIELYNRLKEKELFAMM</sequence>
<reference evidence="2 3" key="1">
    <citation type="journal article" date="2012" name="FEBS Lett.">
        <title>Anammox organism KSU-1 expresses a NirK-type copper-containing nitrite reductase instead of a NirS-type with cytochrome cd1.</title>
        <authorList>
            <person name="Hira D."/>
            <person name="Toh H."/>
            <person name="Migita C.T."/>
            <person name="Okubo H."/>
            <person name="Nishiyama T."/>
            <person name="Hattori M."/>
            <person name="Furukawa K."/>
            <person name="Fujii T."/>
        </authorList>
    </citation>
    <scope>NUCLEOTIDE SEQUENCE [LARGE SCALE GENOMIC DNA]</scope>
</reference>
<dbReference type="AlphaFoldDB" id="I3IJD0"/>
<organism evidence="2 3">
    <name type="scientific">Candidatus Jettenia caeni</name>
    <dbReference type="NCBI Taxonomy" id="247490"/>
    <lineage>
        <taxon>Bacteria</taxon>
        <taxon>Pseudomonadati</taxon>
        <taxon>Planctomycetota</taxon>
        <taxon>Candidatus Brocadiia</taxon>
        <taxon>Candidatus Brocadiales</taxon>
        <taxon>Candidatus Brocadiaceae</taxon>
        <taxon>Candidatus Jettenia</taxon>
    </lineage>
</organism>
<evidence type="ECO:0000313" key="2">
    <source>
        <dbReference type="EMBL" id="GAB61825.1"/>
    </source>
</evidence>
<evidence type="ECO:0000313" key="3">
    <source>
        <dbReference type="Proteomes" id="UP000002985"/>
    </source>
</evidence>
<dbReference type="EMBL" id="BAFH01000003">
    <property type="protein sequence ID" value="GAB61825.1"/>
    <property type="molecule type" value="Genomic_DNA"/>
</dbReference>
<dbReference type="Proteomes" id="UP000002985">
    <property type="component" value="Unassembled WGS sequence"/>
</dbReference>
<gene>
    <name evidence="2" type="ORF">KSU1_C0229</name>
</gene>
<dbReference type="SMART" id="SM00382">
    <property type="entry name" value="AAA"/>
    <property type="match status" value="1"/>
</dbReference>
<dbReference type="OrthoDB" id="279352at2"/>
<dbReference type="SUPFAM" id="SSF52540">
    <property type="entry name" value="P-loop containing nucleoside triphosphate hydrolases"/>
    <property type="match status" value="1"/>
</dbReference>
<dbReference type="Pfam" id="PF13479">
    <property type="entry name" value="AAA_24"/>
    <property type="match status" value="1"/>
</dbReference>